<dbReference type="SUPFAM" id="SSF55874">
    <property type="entry name" value="ATPase domain of HSP90 chaperone/DNA topoisomerase II/histidine kinase"/>
    <property type="match status" value="1"/>
</dbReference>
<gene>
    <name evidence="3" type="ORF">AMATHDRAFT_57645</name>
</gene>
<dbReference type="Proteomes" id="UP000242287">
    <property type="component" value="Unassembled WGS sequence"/>
</dbReference>
<evidence type="ECO:0000313" key="4">
    <source>
        <dbReference type="Proteomes" id="UP000242287"/>
    </source>
</evidence>
<proteinExistence type="predicted"/>
<dbReference type="InterPro" id="IPR058210">
    <property type="entry name" value="SACS/Nov_dom"/>
</dbReference>
<keyword evidence="4" id="KW-1185">Reference proteome</keyword>
<accession>A0A2A9NUL1</accession>
<evidence type="ECO:0000256" key="1">
    <source>
        <dbReference type="SAM" id="MobiDB-lite"/>
    </source>
</evidence>
<evidence type="ECO:0000313" key="3">
    <source>
        <dbReference type="EMBL" id="PFH51991.1"/>
    </source>
</evidence>
<name>A0A2A9NUL1_9AGAR</name>
<evidence type="ECO:0000259" key="2">
    <source>
        <dbReference type="Pfam" id="PF25794"/>
    </source>
</evidence>
<dbReference type="InterPro" id="IPR022155">
    <property type="entry name" value="DUF3684"/>
</dbReference>
<dbReference type="PANTHER" id="PTHR47839">
    <property type="entry name" value="DOMAIN PROTEIN, PUTATIVE (AFU_ORTHOLOGUE AFUA_6G04830)-RELATED"/>
    <property type="match status" value="1"/>
</dbReference>
<dbReference type="InterPro" id="IPR036890">
    <property type="entry name" value="HATPase_C_sf"/>
</dbReference>
<feature type="compositionally biased region" description="Basic and acidic residues" evidence="1">
    <location>
        <begin position="1429"/>
        <end position="1447"/>
    </location>
</feature>
<dbReference type="Gene3D" id="3.30.565.10">
    <property type="entry name" value="Histidine kinase-like ATPase, C-terminal domain"/>
    <property type="match status" value="1"/>
</dbReference>
<feature type="domain" description="Sacsin/Nov" evidence="2">
    <location>
        <begin position="23"/>
        <end position="148"/>
    </location>
</feature>
<dbReference type="Pfam" id="PF12449">
    <property type="entry name" value="DUF3684"/>
    <property type="match status" value="1"/>
</dbReference>
<dbReference type="NCBIfam" id="NF047352">
    <property type="entry name" value="P_loop_sacsin"/>
    <property type="match status" value="1"/>
</dbReference>
<feature type="region of interest" description="Disordered" evidence="1">
    <location>
        <begin position="1403"/>
        <end position="1452"/>
    </location>
</feature>
<sequence>MSSRNDLWATGHDESVEVNQRALINKILARYSGEFTVFRELLQNSDDAEATAVEIHFETKAPLDGNSEDQGSVSISTWNKSNLPDLKTTNVQQWTFKNNGGLFQDVDWNRLKKIAEGNPDEDKIGAFGVGFYSVFSVTDEPFVKSGSQWMGFYWKNNKDQLFARRGHLSVDDAFSAWTSFDMVLRDPAPMPPAFDLTRFLLSSIVFMKYLSEVSVYFDNICLTKLTKSRGVVKTLGLSKGLYNMSPRKCMTVKQVSLNPLEIKAEVLRWVHSTWTEKPRLAAQQLTKAKERGFFSSLISAFTGSAKDQSLEPPLQVTLEKETDPLSVEVTSLALSVFSADVSVQLDQKLAQALHRSTLKDPPSKLKYDLVYTDKNEYDAARKEDEKFADRTMSIFHSLRADIEGLGYTRIFIGHATSQTTGLGGHMAARFIPTVERESIDLVDQNVAVWNRELLHVGGVLARSAYEYEMKNITSLWDNSIRGHEDVAGISEVQMWLLNRGLHALQFFTFHRSAPSEEVSAAFESSFFSCAPEFFPIVSTQGVQNAFRVRYPDPAVSAFIRNVPIIPDCIVKEAHPMLSTLRLRGMVKEIMFDDVIQELQSRPLSQTETLNCLQWWIKLYRTHANDQKTLAALRENLLDAAVLTYGSGSETLVNLRNIKTYVNPTSQIPLDGPLPSHLLPVELSKNLSSLDMSQCLLWTELTVVEWIKHICNPDILATNIEYNIDRSPHWAERVLSVLSRLWPALAHTTRGEVKASLAERTCVPTSHGMKIPSNAYFASADIFHDLPIITMPSGSIKSPFERFLESIGVQRHIDLQIVFNRMIKTNQWTIADLMKYLVSISATLTPEEMARLKATAAFPKEARDVNSESRPQRYQAKQLYEPLDIFRKMDLPIIDWGQQKKWRSTSKEAGLLFELGLRKHPPLDDLIGLCTHDKTEIRQTSFKYLLDNLDKIYKDFSVSNYDHVSFLPCLKDSKPYLGAPNQVFVEPEWAMMGFLVLDPLYSKDSPRLGIAMRPPLSRLVRFLENNRPCDKAQAQAWFSLLAGRINEITDEDRTGLSHMPMIPHYSKEGDGFPTSWLSPIQCYFNSQGQEKYLIQLFKFVDFGPAANSFLAACGAKREPTIEDIVQILLQDPYRFFAVVDGYVNFLAEMRRIALNYHQLSSEVVTQMKRIPCLLGFQRRHNDKLKPTEEDEEASWEAVYEFKIPEEIVIADDTQSLRAFSNVLFTAPQEDVLEAFYLNLGSRRLSSLVKEVFSKGQEVVGSPISTRIKNLMLERLPLFLYEYPPQQTKFSLQWLKSEGNFVVKTFRELHIIKTLASSSRHLSHKQDASAVACRSGAGPIHIWLSNVSEVDLYEVATAMNRLLFDRPKANDALLLTTILSTDLKLLKKRGFNVERILRHQEDEVKLRPHTPTMTPKSLSPSPLQPLPPELPRLDNSHPNKNREATKAENRAQSPFRRLIPSVSTRDSATKFESIVDQAIRACHPEADVNFDMLRNIRDHSKQNYQDACGPIDTLQYIGNVGKMRVYVARDVPHTHSFINNKRAAIERFTNVIATLCTLFGLSLSSLHIFFDLTSQRIAFNREGSLFLNLRFYEMWHDPDVVAGRTTDAYISWYFTLAHEIAHNVVQDHNAEHEFFFSATCQKFITPLCRLISHP</sequence>
<reference evidence="3 4" key="1">
    <citation type="submission" date="2014-02" db="EMBL/GenBank/DDBJ databases">
        <title>Transposable element dynamics among asymbiotic and ectomycorrhizal Amanita fungi.</title>
        <authorList>
            <consortium name="DOE Joint Genome Institute"/>
            <person name="Hess J."/>
            <person name="Skrede I."/>
            <person name="Wolfe B."/>
            <person name="LaButti K."/>
            <person name="Ohm R.A."/>
            <person name="Grigoriev I.V."/>
            <person name="Pringle A."/>
        </authorList>
    </citation>
    <scope>NUCLEOTIDE SEQUENCE [LARGE SCALE GENOMIC DNA]</scope>
    <source>
        <strain evidence="3 4">SKay4041</strain>
    </source>
</reference>
<dbReference type="STRING" id="703135.A0A2A9NUL1"/>
<dbReference type="Pfam" id="PF25794">
    <property type="entry name" value="SACS"/>
    <property type="match status" value="1"/>
</dbReference>
<dbReference type="EMBL" id="KZ301982">
    <property type="protein sequence ID" value="PFH51991.1"/>
    <property type="molecule type" value="Genomic_DNA"/>
</dbReference>
<protein>
    <recommendedName>
        <fullName evidence="2">Sacsin/Nov domain-containing protein</fullName>
    </recommendedName>
</protein>
<dbReference type="OrthoDB" id="10031156at2759"/>
<dbReference type="PANTHER" id="PTHR47839:SF1">
    <property type="entry name" value="DOMAIN PROTEIN, PUTATIVE (AFU_ORTHOLOGUE AFUA_6G04830)-RELATED"/>
    <property type="match status" value="1"/>
</dbReference>
<organism evidence="3 4">
    <name type="scientific">Amanita thiersii Skay4041</name>
    <dbReference type="NCBI Taxonomy" id="703135"/>
    <lineage>
        <taxon>Eukaryota</taxon>
        <taxon>Fungi</taxon>
        <taxon>Dikarya</taxon>
        <taxon>Basidiomycota</taxon>
        <taxon>Agaricomycotina</taxon>
        <taxon>Agaricomycetes</taxon>
        <taxon>Agaricomycetidae</taxon>
        <taxon>Agaricales</taxon>
        <taxon>Pluteineae</taxon>
        <taxon>Amanitaceae</taxon>
        <taxon>Amanita</taxon>
    </lineage>
</organism>